<protein>
    <submittedName>
        <fullName evidence="3">Uncharacterized protein</fullName>
    </submittedName>
</protein>
<comment type="caution">
    <text evidence="3">The sequence shown here is derived from an EMBL/GenBank/DDBJ whole genome shotgun (WGS) entry which is preliminary data.</text>
</comment>
<feature type="region of interest" description="Disordered" evidence="2">
    <location>
        <begin position="1"/>
        <end position="93"/>
    </location>
</feature>
<dbReference type="GeneID" id="96004331"/>
<dbReference type="RefSeq" id="XP_069231460.1">
    <property type="nucleotide sequence ID" value="XM_069371493.1"/>
</dbReference>
<name>A0AB34KYJ7_9PEZI</name>
<organism evidence="3 4">
    <name type="scientific">Cladosporium halotolerans</name>
    <dbReference type="NCBI Taxonomy" id="1052096"/>
    <lineage>
        <taxon>Eukaryota</taxon>
        <taxon>Fungi</taxon>
        <taxon>Dikarya</taxon>
        <taxon>Ascomycota</taxon>
        <taxon>Pezizomycotina</taxon>
        <taxon>Dothideomycetes</taxon>
        <taxon>Dothideomycetidae</taxon>
        <taxon>Cladosporiales</taxon>
        <taxon>Cladosporiaceae</taxon>
        <taxon>Cladosporium</taxon>
    </lineage>
</organism>
<evidence type="ECO:0000256" key="2">
    <source>
        <dbReference type="SAM" id="MobiDB-lite"/>
    </source>
</evidence>
<dbReference type="AlphaFoldDB" id="A0AB34KYJ7"/>
<proteinExistence type="predicted"/>
<evidence type="ECO:0000313" key="4">
    <source>
        <dbReference type="Proteomes" id="UP000803884"/>
    </source>
</evidence>
<accession>A0AB34KYJ7</accession>
<gene>
    <name evidence="3" type="ORF">WHR41_02887</name>
</gene>
<dbReference type="Proteomes" id="UP000803884">
    <property type="component" value="Unassembled WGS sequence"/>
</dbReference>
<feature type="coiled-coil region" evidence="1">
    <location>
        <begin position="101"/>
        <end position="128"/>
    </location>
</feature>
<dbReference type="EMBL" id="JAAQHG020000007">
    <property type="protein sequence ID" value="KAL1588355.1"/>
    <property type="molecule type" value="Genomic_DNA"/>
</dbReference>
<reference evidence="3 4" key="1">
    <citation type="journal article" date="2020" name="Microbiol. Resour. Announc.">
        <title>Draft Genome Sequence of a Cladosporium Species Isolated from the Mesophotic Ascidian Didemnum maculosum.</title>
        <authorList>
            <person name="Gioti A."/>
            <person name="Siaperas R."/>
            <person name="Nikolaivits E."/>
            <person name="Le Goff G."/>
            <person name="Ouazzani J."/>
            <person name="Kotoulas G."/>
            <person name="Topakas E."/>
        </authorList>
    </citation>
    <scope>NUCLEOTIDE SEQUENCE [LARGE SCALE GENOMIC DNA]</scope>
    <source>
        <strain evidence="3 4">TM138-S3</strain>
    </source>
</reference>
<sequence>MHLTNYAKGERSKMANIPLKASSSEENDLNRESPGGSQALDFSIMQAQHTATVKARRRNVESQLRQSHAEGFGNLKRRHDEDKASYEENLKQAQRPHLDRLAQLLERKQKLEIEIERLCENLERADSAVAEQLSACIRNRVDALRA</sequence>
<evidence type="ECO:0000313" key="3">
    <source>
        <dbReference type="EMBL" id="KAL1588355.1"/>
    </source>
</evidence>
<keyword evidence="1" id="KW-0175">Coiled coil</keyword>
<feature type="compositionally biased region" description="Basic and acidic residues" evidence="2">
    <location>
        <begin position="78"/>
        <end position="93"/>
    </location>
</feature>
<evidence type="ECO:0000256" key="1">
    <source>
        <dbReference type="SAM" id="Coils"/>
    </source>
</evidence>
<keyword evidence="4" id="KW-1185">Reference proteome</keyword>